<accession>A0A9Q4IWI3</accession>
<dbReference type="RefSeq" id="WP_165860941.1">
    <property type="nucleotide sequence ID" value="NZ_JABFHU010000020.1"/>
</dbReference>
<reference evidence="1" key="1">
    <citation type="submission" date="2022-12" db="EMBL/GenBank/DDBJ databases">
        <title>Development of a Multilocus Sequence Typing Scheme for Bacteroides fragilis Based on Whole Genome Sequencing Data and Clinical Application.</title>
        <authorList>
            <person name="Nielsen F.D."/>
            <person name="Justesen U.S."/>
        </authorList>
    </citation>
    <scope>NUCLEOTIDE SEQUENCE</scope>
    <source>
        <strain evidence="1">BF_BC_VIB_DK_2012_57</strain>
    </source>
</reference>
<gene>
    <name evidence="1" type="ORF">O1420_22395</name>
</gene>
<dbReference type="Proteomes" id="UP001078742">
    <property type="component" value="Unassembled WGS sequence"/>
</dbReference>
<dbReference type="EMBL" id="JAPUAV010000035">
    <property type="protein sequence ID" value="MCZ2574117.1"/>
    <property type="molecule type" value="Genomic_DNA"/>
</dbReference>
<protein>
    <submittedName>
        <fullName evidence="1">Uncharacterized protein</fullName>
    </submittedName>
</protein>
<sequence length="46" mass="5190">MNQERTLTFGKYKGTHRSNITGGFSAGDFGGLIYSIENFDESEHEF</sequence>
<proteinExistence type="predicted"/>
<organism evidence="1 2">
    <name type="scientific">Bacteroides fragilis</name>
    <dbReference type="NCBI Taxonomy" id="817"/>
    <lineage>
        <taxon>Bacteria</taxon>
        <taxon>Pseudomonadati</taxon>
        <taxon>Bacteroidota</taxon>
        <taxon>Bacteroidia</taxon>
        <taxon>Bacteroidales</taxon>
        <taxon>Bacteroidaceae</taxon>
        <taxon>Bacteroides</taxon>
    </lineage>
</organism>
<evidence type="ECO:0000313" key="2">
    <source>
        <dbReference type="Proteomes" id="UP001078742"/>
    </source>
</evidence>
<name>A0A9Q4IWI3_BACFG</name>
<comment type="caution">
    <text evidence="1">The sequence shown here is derived from an EMBL/GenBank/DDBJ whole genome shotgun (WGS) entry which is preliminary data.</text>
</comment>
<dbReference type="AlphaFoldDB" id="A0A9Q4IWI3"/>
<evidence type="ECO:0000313" key="1">
    <source>
        <dbReference type="EMBL" id="MCZ2574117.1"/>
    </source>
</evidence>